<sequence length="101" mass="11169">MVALVVVKQIGYIYRPPANAIRPGDPGVSERNARKRTKSVRRKVFNLSAKKLDRFFPHPPYTVRPDSETGSGVVASKRASWPLSIFSPRTLACAAEFDAPT</sequence>
<protein>
    <submittedName>
        <fullName evidence="1 2">Beta (1--&gt;2) glucan biosynthesis protein</fullName>
    </submittedName>
</protein>
<reference evidence="2" key="2">
    <citation type="submission" date="2020-05" db="UniProtKB">
        <authorList>
            <consortium name="EnsemblMetazoa"/>
        </authorList>
    </citation>
    <scope>IDENTIFICATION</scope>
</reference>
<dbReference type="VEuPathDB" id="VectorBase:ASIC003044"/>
<evidence type="ECO:0000313" key="1">
    <source>
        <dbReference type="EMBL" id="KFB36030.1"/>
    </source>
</evidence>
<dbReference type="EnsemblMetazoa" id="ASIC003044-RA">
    <property type="protein sequence ID" value="ASIC003044-PA"/>
    <property type="gene ID" value="ASIC003044"/>
</dbReference>
<dbReference type="Proteomes" id="UP000030765">
    <property type="component" value="Unassembled WGS sequence"/>
</dbReference>
<name>A0A084VDI6_ANOSI</name>
<keyword evidence="3" id="KW-1185">Reference proteome</keyword>
<proteinExistence type="predicted"/>
<gene>
    <name evidence="1" type="ORF">ZHAS_00003044</name>
</gene>
<dbReference type="AlphaFoldDB" id="A0A084VDI6"/>
<dbReference type="EMBL" id="KE524684">
    <property type="protein sequence ID" value="KFB36030.1"/>
    <property type="molecule type" value="Genomic_DNA"/>
</dbReference>
<accession>A0A084VDI6</accession>
<evidence type="ECO:0000313" key="3">
    <source>
        <dbReference type="Proteomes" id="UP000030765"/>
    </source>
</evidence>
<organism evidence="1">
    <name type="scientific">Anopheles sinensis</name>
    <name type="common">Mosquito</name>
    <dbReference type="NCBI Taxonomy" id="74873"/>
    <lineage>
        <taxon>Eukaryota</taxon>
        <taxon>Metazoa</taxon>
        <taxon>Ecdysozoa</taxon>
        <taxon>Arthropoda</taxon>
        <taxon>Hexapoda</taxon>
        <taxon>Insecta</taxon>
        <taxon>Pterygota</taxon>
        <taxon>Neoptera</taxon>
        <taxon>Endopterygota</taxon>
        <taxon>Diptera</taxon>
        <taxon>Nematocera</taxon>
        <taxon>Culicoidea</taxon>
        <taxon>Culicidae</taxon>
        <taxon>Anophelinae</taxon>
        <taxon>Anopheles</taxon>
    </lineage>
</organism>
<dbReference type="EMBL" id="ATLV01011465">
    <property type="status" value="NOT_ANNOTATED_CDS"/>
    <property type="molecule type" value="Genomic_DNA"/>
</dbReference>
<evidence type="ECO:0000313" key="2">
    <source>
        <dbReference type="EnsemblMetazoa" id="ASIC003044-PA"/>
    </source>
</evidence>
<reference evidence="1 3" key="1">
    <citation type="journal article" date="2014" name="BMC Genomics">
        <title>Genome sequence of Anopheles sinensis provides insight into genetics basis of mosquito competence for malaria parasites.</title>
        <authorList>
            <person name="Zhou D."/>
            <person name="Zhang D."/>
            <person name="Ding G."/>
            <person name="Shi L."/>
            <person name="Hou Q."/>
            <person name="Ye Y."/>
            <person name="Xu Y."/>
            <person name="Zhou H."/>
            <person name="Xiong C."/>
            <person name="Li S."/>
            <person name="Yu J."/>
            <person name="Hong S."/>
            <person name="Yu X."/>
            <person name="Zou P."/>
            <person name="Chen C."/>
            <person name="Chang X."/>
            <person name="Wang W."/>
            <person name="Lv Y."/>
            <person name="Sun Y."/>
            <person name="Ma L."/>
            <person name="Shen B."/>
            <person name="Zhu C."/>
        </authorList>
    </citation>
    <scope>NUCLEOTIDE SEQUENCE [LARGE SCALE GENOMIC DNA]</scope>
</reference>